<proteinExistence type="predicted"/>
<reference evidence="2 3" key="1">
    <citation type="journal article" date="2018" name="Front. Plant Sci.">
        <title>Red Clover (Trifolium pratense) and Zigzag Clover (T. medium) - A Picture of Genomic Similarities and Differences.</title>
        <authorList>
            <person name="Dluhosova J."/>
            <person name="Istvanek J."/>
            <person name="Nedelnik J."/>
            <person name="Repkova J."/>
        </authorList>
    </citation>
    <scope>NUCLEOTIDE SEQUENCE [LARGE SCALE GENOMIC DNA]</scope>
    <source>
        <strain evidence="3">cv. 10/8</strain>
        <tissue evidence="2">Leaf</tissue>
    </source>
</reference>
<protein>
    <submittedName>
        <fullName evidence="2">Uncharacterized protein</fullName>
    </submittedName>
</protein>
<evidence type="ECO:0000256" key="1">
    <source>
        <dbReference type="SAM" id="MobiDB-lite"/>
    </source>
</evidence>
<organism evidence="2 3">
    <name type="scientific">Trifolium medium</name>
    <dbReference type="NCBI Taxonomy" id="97028"/>
    <lineage>
        <taxon>Eukaryota</taxon>
        <taxon>Viridiplantae</taxon>
        <taxon>Streptophyta</taxon>
        <taxon>Embryophyta</taxon>
        <taxon>Tracheophyta</taxon>
        <taxon>Spermatophyta</taxon>
        <taxon>Magnoliopsida</taxon>
        <taxon>eudicotyledons</taxon>
        <taxon>Gunneridae</taxon>
        <taxon>Pentapetalae</taxon>
        <taxon>rosids</taxon>
        <taxon>fabids</taxon>
        <taxon>Fabales</taxon>
        <taxon>Fabaceae</taxon>
        <taxon>Papilionoideae</taxon>
        <taxon>50 kb inversion clade</taxon>
        <taxon>NPAAA clade</taxon>
        <taxon>Hologalegina</taxon>
        <taxon>IRL clade</taxon>
        <taxon>Trifolieae</taxon>
        <taxon>Trifolium</taxon>
    </lineage>
</organism>
<feature type="non-terminal residue" evidence="2">
    <location>
        <position position="1"/>
    </location>
</feature>
<comment type="caution">
    <text evidence="2">The sequence shown here is derived from an EMBL/GenBank/DDBJ whole genome shotgun (WGS) entry which is preliminary data.</text>
</comment>
<sequence length="79" mass="8767">GPTTSKYKIYGRSPPHAPPRAIPGGPRVEHVPFSVFTRLHAPAKEEDETHHVPRRTPCHVSHLDPATCIVLPRYPSDVT</sequence>
<evidence type="ECO:0000313" key="3">
    <source>
        <dbReference type="Proteomes" id="UP000265520"/>
    </source>
</evidence>
<keyword evidence="3" id="KW-1185">Reference proteome</keyword>
<evidence type="ECO:0000313" key="2">
    <source>
        <dbReference type="EMBL" id="MCI26887.1"/>
    </source>
</evidence>
<feature type="region of interest" description="Disordered" evidence="1">
    <location>
        <begin position="1"/>
        <end position="26"/>
    </location>
</feature>
<dbReference type="EMBL" id="LXQA010155965">
    <property type="protein sequence ID" value="MCI26887.1"/>
    <property type="molecule type" value="Genomic_DNA"/>
</dbReference>
<name>A0A392QSC3_9FABA</name>
<dbReference type="AlphaFoldDB" id="A0A392QSC3"/>
<dbReference type="Proteomes" id="UP000265520">
    <property type="component" value="Unassembled WGS sequence"/>
</dbReference>
<accession>A0A392QSC3</accession>